<evidence type="ECO:0000313" key="1">
    <source>
        <dbReference type="EMBL" id="KAK5869095.1"/>
    </source>
</evidence>
<keyword evidence="2" id="KW-1185">Reference proteome</keyword>
<dbReference type="Proteomes" id="UP001346869">
    <property type="component" value="Unassembled WGS sequence"/>
</dbReference>
<dbReference type="EMBL" id="JAUZQC010000007">
    <property type="protein sequence ID" value="KAK5869095.1"/>
    <property type="molecule type" value="Genomic_DNA"/>
</dbReference>
<proteinExistence type="predicted"/>
<accession>A0AAN7XZS5</accession>
<dbReference type="AlphaFoldDB" id="A0AAN7XZS5"/>
<organism evidence="1 2">
    <name type="scientific">Eleginops maclovinus</name>
    <name type="common">Patagonian blennie</name>
    <name type="synonym">Eleginus maclovinus</name>
    <dbReference type="NCBI Taxonomy" id="56733"/>
    <lineage>
        <taxon>Eukaryota</taxon>
        <taxon>Metazoa</taxon>
        <taxon>Chordata</taxon>
        <taxon>Craniata</taxon>
        <taxon>Vertebrata</taxon>
        <taxon>Euteleostomi</taxon>
        <taxon>Actinopterygii</taxon>
        <taxon>Neopterygii</taxon>
        <taxon>Teleostei</taxon>
        <taxon>Neoteleostei</taxon>
        <taxon>Acanthomorphata</taxon>
        <taxon>Eupercaria</taxon>
        <taxon>Perciformes</taxon>
        <taxon>Notothenioidei</taxon>
        <taxon>Eleginopidae</taxon>
        <taxon>Eleginops</taxon>
    </lineage>
</organism>
<comment type="caution">
    <text evidence="1">The sequence shown here is derived from an EMBL/GenBank/DDBJ whole genome shotgun (WGS) entry which is preliminary data.</text>
</comment>
<reference evidence="1 2" key="2">
    <citation type="journal article" date="2023" name="Mol. Biol. Evol.">
        <title>Genomics of Secondarily Temperate Adaptation in the Only Non-Antarctic Icefish.</title>
        <authorList>
            <person name="Rivera-Colon A.G."/>
            <person name="Rayamajhi N."/>
            <person name="Minhas B.F."/>
            <person name="Madrigal G."/>
            <person name="Bilyk K.T."/>
            <person name="Yoon V."/>
            <person name="Hune M."/>
            <person name="Gregory S."/>
            <person name="Cheng C.H.C."/>
            <person name="Catchen J.M."/>
        </authorList>
    </citation>
    <scope>NUCLEOTIDE SEQUENCE [LARGE SCALE GENOMIC DNA]</scope>
    <source>
        <strain evidence="1">JMC-PN-2008</strain>
    </source>
</reference>
<protein>
    <submittedName>
        <fullName evidence="1">Uncharacterized protein</fullName>
    </submittedName>
</protein>
<name>A0AAN7XZS5_ELEMC</name>
<evidence type="ECO:0000313" key="2">
    <source>
        <dbReference type="Proteomes" id="UP001346869"/>
    </source>
</evidence>
<gene>
    <name evidence="1" type="ORF">PBY51_010054</name>
</gene>
<sequence>MINACDKIYKAENPKTFSHCDLKKFSAFNPTHGTKTQATLAVVFHETTPYADLPQNDDIIQTFVKAVNNSNNSFNVSIYPASVNLLASLVTDPTTTAEQLSPPLQRKFPDSFKSLEVVSFRNGSVYNTMYVTFASTSVPKSTQISSLLFEAASSVTGFDIEGSSININGISSSGKPGCQLVKWDSTLYTENLPILSTDPANLPAHTHIPFYLPQLVPA</sequence>
<reference evidence="1 2" key="1">
    <citation type="journal article" date="2023" name="Genes (Basel)">
        <title>Chromosome-Level Genome Assembly and Circadian Gene Repertoire of the Patagonia Blennie Eleginops maclovinus-The Closest Ancestral Proxy of Antarctic Cryonotothenioids.</title>
        <authorList>
            <person name="Cheng C.C."/>
            <person name="Rivera-Colon A.G."/>
            <person name="Minhas B.F."/>
            <person name="Wilson L."/>
            <person name="Rayamajhi N."/>
            <person name="Vargas-Chacoff L."/>
            <person name="Catchen J.M."/>
        </authorList>
    </citation>
    <scope>NUCLEOTIDE SEQUENCE [LARGE SCALE GENOMIC DNA]</scope>
    <source>
        <strain evidence="1">JMC-PN-2008</strain>
    </source>
</reference>